<proteinExistence type="predicted"/>
<protein>
    <submittedName>
        <fullName evidence="1">Uncharacterized protein</fullName>
    </submittedName>
</protein>
<dbReference type="EMBL" id="JAKEKT020000027">
    <property type="protein sequence ID" value="KAL1643471.1"/>
    <property type="molecule type" value="Genomic_DNA"/>
</dbReference>
<comment type="caution">
    <text evidence="1">The sequence shown here is derived from an EMBL/GenBank/DDBJ whole genome shotgun (WGS) entry which is preliminary data.</text>
</comment>
<evidence type="ECO:0000313" key="2">
    <source>
        <dbReference type="Proteomes" id="UP001521184"/>
    </source>
</evidence>
<keyword evidence="2" id="KW-1185">Reference proteome</keyword>
<sequence>MDIAGISKTGMKLAIDLNVEHNIMDRETGGVPIMPGIAVDLDVFDASGTLEALCVEDKRECSGVADLTERPPSQGTVSPTFR</sequence>
<gene>
    <name evidence="1" type="ORF">SLS58_004830</name>
</gene>
<dbReference type="Proteomes" id="UP001521184">
    <property type="component" value="Unassembled WGS sequence"/>
</dbReference>
<evidence type="ECO:0000313" key="1">
    <source>
        <dbReference type="EMBL" id="KAL1643471.1"/>
    </source>
</evidence>
<name>A0ABR3TT82_9PEZI</name>
<organism evidence="1 2">
    <name type="scientific">Diplodia intermedia</name>
    <dbReference type="NCBI Taxonomy" id="856260"/>
    <lineage>
        <taxon>Eukaryota</taxon>
        <taxon>Fungi</taxon>
        <taxon>Dikarya</taxon>
        <taxon>Ascomycota</taxon>
        <taxon>Pezizomycotina</taxon>
        <taxon>Dothideomycetes</taxon>
        <taxon>Dothideomycetes incertae sedis</taxon>
        <taxon>Botryosphaeriales</taxon>
        <taxon>Botryosphaeriaceae</taxon>
        <taxon>Diplodia</taxon>
    </lineage>
</organism>
<reference evidence="1 2" key="1">
    <citation type="journal article" date="2023" name="Plant Dis.">
        <title>First Report of Diplodia intermedia Causing Canker and Dieback Diseases on Apple Trees in Canada.</title>
        <authorList>
            <person name="Ellouze W."/>
            <person name="Ilyukhin E."/>
            <person name="Sulman M."/>
            <person name="Ali S."/>
        </authorList>
    </citation>
    <scope>NUCLEOTIDE SEQUENCE [LARGE SCALE GENOMIC DNA]</scope>
    <source>
        <strain evidence="1 2">M45-28</strain>
    </source>
</reference>
<accession>A0ABR3TT82</accession>